<dbReference type="Proteomes" id="UP000027265">
    <property type="component" value="Unassembled WGS sequence"/>
</dbReference>
<sequence length="162" mass="17644">MQCRQSQVNRTDFEKASDKYVRCVEASGMRMSGHASCRGMMSEGSCFFTLKVPAGWTLCASQDHVSDDRGARLTGMKASNTETIASCASMSTQISHGLMQYVLHSLHSTTMVIGSKGKKFSAEPLPENVQHSQRAMARVLVYVGGSRWQRGASIGFPGSQSR</sequence>
<dbReference type="InParanoid" id="A0A067Q2T2"/>
<evidence type="ECO:0000313" key="2">
    <source>
        <dbReference type="Proteomes" id="UP000027265"/>
    </source>
</evidence>
<reference evidence="2" key="1">
    <citation type="journal article" date="2014" name="Proc. Natl. Acad. Sci. U.S.A.">
        <title>Extensive sampling of basidiomycete genomes demonstrates inadequacy of the white-rot/brown-rot paradigm for wood decay fungi.</title>
        <authorList>
            <person name="Riley R."/>
            <person name="Salamov A.A."/>
            <person name="Brown D.W."/>
            <person name="Nagy L.G."/>
            <person name="Floudas D."/>
            <person name="Held B.W."/>
            <person name="Levasseur A."/>
            <person name="Lombard V."/>
            <person name="Morin E."/>
            <person name="Otillar R."/>
            <person name="Lindquist E.A."/>
            <person name="Sun H."/>
            <person name="LaButti K.M."/>
            <person name="Schmutz J."/>
            <person name="Jabbour D."/>
            <person name="Luo H."/>
            <person name="Baker S.E."/>
            <person name="Pisabarro A.G."/>
            <person name="Walton J.D."/>
            <person name="Blanchette R.A."/>
            <person name="Henrissat B."/>
            <person name="Martin F."/>
            <person name="Cullen D."/>
            <person name="Hibbett D.S."/>
            <person name="Grigoriev I.V."/>
        </authorList>
    </citation>
    <scope>NUCLEOTIDE SEQUENCE [LARGE SCALE GENOMIC DNA]</scope>
    <source>
        <strain evidence="2">MUCL 33604</strain>
    </source>
</reference>
<proteinExistence type="predicted"/>
<evidence type="ECO:0000313" key="1">
    <source>
        <dbReference type="EMBL" id="KDQ57807.1"/>
    </source>
</evidence>
<organism evidence="1 2">
    <name type="scientific">Jaapia argillacea MUCL 33604</name>
    <dbReference type="NCBI Taxonomy" id="933084"/>
    <lineage>
        <taxon>Eukaryota</taxon>
        <taxon>Fungi</taxon>
        <taxon>Dikarya</taxon>
        <taxon>Basidiomycota</taxon>
        <taxon>Agaricomycotina</taxon>
        <taxon>Agaricomycetes</taxon>
        <taxon>Agaricomycetidae</taxon>
        <taxon>Jaapiales</taxon>
        <taxon>Jaapiaceae</taxon>
        <taxon>Jaapia</taxon>
    </lineage>
</organism>
<name>A0A067Q2T2_9AGAM</name>
<gene>
    <name evidence="1" type="ORF">JAAARDRAFT_276215</name>
</gene>
<dbReference type="EMBL" id="KL197719">
    <property type="protein sequence ID" value="KDQ57807.1"/>
    <property type="molecule type" value="Genomic_DNA"/>
</dbReference>
<dbReference type="HOGENOM" id="CLU_1635644_0_0_1"/>
<keyword evidence="2" id="KW-1185">Reference proteome</keyword>
<dbReference type="AlphaFoldDB" id="A0A067Q2T2"/>
<accession>A0A067Q2T2</accession>
<protein>
    <submittedName>
        <fullName evidence="1">Uncharacterized protein</fullName>
    </submittedName>
</protein>